<dbReference type="OrthoDB" id="5245088at2"/>
<evidence type="ECO:0000313" key="5">
    <source>
        <dbReference type="Proteomes" id="UP000245590"/>
    </source>
</evidence>
<dbReference type="PANTHER" id="PTHR21666:SF289">
    <property type="entry name" value="L-ALA--D-GLU ENDOPEPTIDASE"/>
    <property type="match status" value="1"/>
</dbReference>
<feature type="region of interest" description="Disordered" evidence="2">
    <location>
        <begin position="1"/>
        <end position="20"/>
    </location>
</feature>
<dbReference type="InterPro" id="IPR050570">
    <property type="entry name" value="Cell_wall_metabolism_enzyme"/>
</dbReference>
<dbReference type="Proteomes" id="UP000245590">
    <property type="component" value="Unassembled WGS sequence"/>
</dbReference>
<organism evidence="4 5">
    <name type="scientific">Brachybacterium endophyticum</name>
    <dbReference type="NCBI Taxonomy" id="2182385"/>
    <lineage>
        <taxon>Bacteria</taxon>
        <taxon>Bacillati</taxon>
        <taxon>Actinomycetota</taxon>
        <taxon>Actinomycetes</taxon>
        <taxon>Micrococcales</taxon>
        <taxon>Dermabacteraceae</taxon>
        <taxon>Brachybacterium</taxon>
    </lineage>
</organism>
<feature type="compositionally biased region" description="Pro residues" evidence="2">
    <location>
        <begin position="1"/>
        <end position="14"/>
    </location>
</feature>
<dbReference type="AlphaFoldDB" id="A0A2U2RLH7"/>
<dbReference type="InterPro" id="IPR016047">
    <property type="entry name" value="M23ase_b-sheet_dom"/>
</dbReference>
<dbReference type="CDD" id="cd12797">
    <property type="entry name" value="M23_peptidase"/>
    <property type="match status" value="1"/>
</dbReference>
<dbReference type="GO" id="GO:0004222">
    <property type="term" value="F:metalloendopeptidase activity"/>
    <property type="evidence" value="ECO:0007669"/>
    <property type="project" value="TreeGrafter"/>
</dbReference>
<dbReference type="PANTHER" id="PTHR21666">
    <property type="entry name" value="PEPTIDASE-RELATED"/>
    <property type="match status" value="1"/>
</dbReference>
<feature type="domain" description="M23ase beta-sheet core" evidence="3">
    <location>
        <begin position="100"/>
        <end position="188"/>
    </location>
</feature>
<evidence type="ECO:0000256" key="1">
    <source>
        <dbReference type="ARBA" id="ARBA00022729"/>
    </source>
</evidence>
<dbReference type="EMBL" id="QFKX01000002">
    <property type="protein sequence ID" value="PWH06728.1"/>
    <property type="molecule type" value="Genomic_DNA"/>
</dbReference>
<comment type="caution">
    <text evidence="4">The sequence shown here is derived from an EMBL/GenBank/DDBJ whole genome shotgun (WGS) entry which is preliminary data.</text>
</comment>
<dbReference type="Pfam" id="PF01551">
    <property type="entry name" value="Peptidase_M23"/>
    <property type="match status" value="1"/>
</dbReference>
<sequence length="223" mass="23191">MLPHLPSHPHPSPTRPSAHVRRRRALAALIGVLLVVLLHLTTPAHADPGIRADEGATGSLGESAGSPGDPTSHGRWGWPMDPPHEIVGPFVPPPDTYGAGHRGVDIIGAGTQVRAVEDGTVRFSGSVAGRGVVSILHSDGLLSTYEPITASVKVGEHVSGGQPIGELEEAGSHCERACLHLGARRGGADYTDPEPLLRGAAPSVLLPLTGSLSLLTEVPRHRH</sequence>
<evidence type="ECO:0000313" key="4">
    <source>
        <dbReference type="EMBL" id="PWH06728.1"/>
    </source>
</evidence>
<proteinExistence type="predicted"/>
<feature type="region of interest" description="Disordered" evidence="2">
    <location>
        <begin position="46"/>
        <end position="95"/>
    </location>
</feature>
<evidence type="ECO:0000259" key="3">
    <source>
        <dbReference type="Pfam" id="PF01551"/>
    </source>
</evidence>
<protein>
    <submittedName>
        <fullName evidence="4">M23 family peptidase</fullName>
    </submittedName>
</protein>
<gene>
    <name evidence="4" type="ORF">DEO23_07320</name>
</gene>
<keyword evidence="1" id="KW-0732">Signal</keyword>
<dbReference type="SUPFAM" id="SSF51261">
    <property type="entry name" value="Duplicated hybrid motif"/>
    <property type="match status" value="1"/>
</dbReference>
<evidence type="ECO:0000256" key="2">
    <source>
        <dbReference type="SAM" id="MobiDB-lite"/>
    </source>
</evidence>
<keyword evidence="5" id="KW-1185">Reference proteome</keyword>
<dbReference type="InterPro" id="IPR011055">
    <property type="entry name" value="Dup_hybrid_motif"/>
</dbReference>
<reference evidence="4 5" key="1">
    <citation type="submission" date="2018-05" db="EMBL/GenBank/DDBJ databases">
        <title>Brachybacterium sp. M1HQ-2T, whole genome shotgun sequence.</title>
        <authorList>
            <person name="Tuo L."/>
        </authorList>
    </citation>
    <scope>NUCLEOTIDE SEQUENCE [LARGE SCALE GENOMIC DNA]</scope>
    <source>
        <strain evidence="4 5">M1HQ-2</strain>
    </source>
</reference>
<dbReference type="RefSeq" id="WP_109275323.1">
    <property type="nucleotide sequence ID" value="NZ_QFKX01000002.1"/>
</dbReference>
<name>A0A2U2RLH7_9MICO</name>
<dbReference type="Gene3D" id="2.70.70.10">
    <property type="entry name" value="Glucose Permease (Domain IIA)"/>
    <property type="match status" value="1"/>
</dbReference>
<accession>A0A2U2RLH7</accession>